<comment type="similarity">
    <text evidence="8">Belongs to the P-Pant transferase superfamily. AcpS family.</text>
</comment>
<dbReference type="GO" id="GO:0005737">
    <property type="term" value="C:cytoplasm"/>
    <property type="evidence" value="ECO:0007669"/>
    <property type="project" value="UniProtKB-SubCell"/>
</dbReference>
<accession>A0A2S9GY17</accession>
<dbReference type="GO" id="GO:0008897">
    <property type="term" value="F:holo-[acyl-carrier-protein] synthase activity"/>
    <property type="evidence" value="ECO:0007669"/>
    <property type="project" value="UniProtKB-UniRule"/>
</dbReference>
<evidence type="ECO:0000256" key="7">
    <source>
        <dbReference type="ARBA" id="ARBA00023160"/>
    </source>
</evidence>
<keyword evidence="5 8" id="KW-0460">Magnesium</keyword>
<dbReference type="EC" id="2.7.8.7" evidence="8"/>
<dbReference type="GO" id="GO:0006633">
    <property type="term" value="P:fatty acid biosynthetic process"/>
    <property type="evidence" value="ECO:0007669"/>
    <property type="project" value="UniProtKB-UniRule"/>
</dbReference>
<keyword evidence="3 8" id="KW-0479">Metal-binding</keyword>
<reference evidence="10 11" key="1">
    <citation type="submission" date="2018-02" db="EMBL/GenBank/DDBJ databases">
        <title>Solimicrobium silvestre gen. nov., sp. nov., isolated from alpine forest soil.</title>
        <authorList>
            <person name="Margesin R."/>
            <person name="Albuquerque L."/>
            <person name="Zhang D.-C."/>
            <person name="Froufe H.J.C."/>
            <person name="Severino R."/>
            <person name="Roxo I."/>
            <person name="Egas C."/>
            <person name="Da Costa M.S."/>
        </authorList>
    </citation>
    <scope>NUCLEOTIDE SEQUENCE [LARGE SCALE GENOMIC DNA]</scope>
    <source>
        <strain evidence="10 11">S20-91</strain>
    </source>
</reference>
<keyword evidence="11" id="KW-1185">Reference proteome</keyword>
<dbReference type="Gene3D" id="3.90.470.20">
    <property type="entry name" value="4'-phosphopantetheinyl transferase domain"/>
    <property type="match status" value="1"/>
</dbReference>
<evidence type="ECO:0000313" key="11">
    <source>
        <dbReference type="Proteomes" id="UP000237839"/>
    </source>
</evidence>
<dbReference type="RefSeq" id="WP_105532428.1">
    <property type="nucleotide sequence ID" value="NZ_PUGF01000012.1"/>
</dbReference>
<evidence type="ECO:0000259" key="9">
    <source>
        <dbReference type="Pfam" id="PF01648"/>
    </source>
</evidence>
<keyword evidence="4 8" id="KW-0276">Fatty acid metabolism</keyword>
<proteinExistence type="inferred from homology"/>
<sequence length="134" mass="14771">MVYGIGTDIVQISRIVATLARTGERFAEKILGAEEFLEYQQRHANVGVHGLHYLCNRYAAKEAFSKALGLGMRAPLSWHTIQILNDSNGAPYIVTSGDLAEHMQSMQLTAKISLSDEVDYSLAFVLIEKNNDAA</sequence>
<evidence type="ECO:0000256" key="6">
    <source>
        <dbReference type="ARBA" id="ARBA00023098"/>
    </source>
</evidence>
<evidence type="ECO:0000256" key="2">
    <source>
        <dbReference type="ARBA" id="ARBA00022679"/>
    </source>
</evidence>
<keyword evidence="1 8" id="KW-0444">Lipid biosynthesis</keyword>
<dbReference type="InterPro" id="IPR002582">
    <property type="entry name" value="ACPS"/>
</dbReference>
<keyword evidence="6 8" id="KW-0443">Lipid metabolism</keyword>
<dbReference type="InterPro" id="IPR004568">
    <property type="entry name" value="Ppantetheine-prot_Trfase_dom"/>
</dbReference>
<feature type="binding site" evidence="8">
    <location>
        <position position="62"/>
    </location>
    <ligand>
        <name>Mg(2+)</name>
        <dbReference type="ChEBI" id="CHEBI:18420"/>
    </ligand>
</feature>
<comment type="subcellular location">
    <subcellularLocation>
        <location evidence="8">Cytoplasm</location>
    </subcellularLocation>
</comment>
<evidence type="ECO:0000256" key="4">
    <source>
        <dbReference type="ARBA" id="ARBA00022832"/>
    </source>
</evidence>
<comment type="cofactor">
    <cofactor evidence="8">
        <name>Mg(2+)</name>
        <dbReference type="ChEBI" id="CHEBI:18420"/>
    </cofactor>
</comment>
<feature type="domain" description="4'-phosphopantetheinyl transferase" evidence="9">
    <location>
        <begin position="4"/>
        <end position="105"/>
    </location>
</feature>
<evidence type="ECO:0000256" key="1">
    <source>
        <dbReference type="ARBA" id="ARBA00022516"/>
    </source>
</evidence>
<evidence type="ECO:0000256" key="8">
    <source>
        <dbReference type="HAMAP-Rule" id="MF_00101"/>
    </source>
</evidence>
<evidence type="ECO:0000256" key="5">
    <source>
        <dbReference type="ARBA" id="ARBA00022842"/>
    </source>
</evidence>
<protein>
    <recommendedName>
        <fullName evidence="8">Holo-[acyl-carrier-protein] synthase</fullName>
        <shortName evidence="8">Holo-ACP synthase</shortName>
        <ecNumber evidence="8">2.7.8.7</ecNumber>
    </recommendedName>
    <alternativeName>
        <fullName evidence="8">4'-phosphopantetheinyl transferase AcpS</fullName>
    </alternativeName>
</protein>
<dbReference type="EMBL" id="PUGF01000012">
    <property type="protein sequence ID" value="PRC92612.1"/>
    <property type="molecule type" value="Genomic_DNA"/>
</dbReference>
<keyword evidence="7 8" id="KW-0275">Fatty acid biosynthesis</keyword>
<evidence type="ECO:0000256" key="3">
    <source>
        <dbReference type="ARBA" id="ARBA00022723"/>
    </source>
</evidence>
<comment type="catalytic activity">
    <reaction evidence="8">
        <text>apo-[ACP] + CoA = holo-[ACP] + adenosine 3',5'-bisphosphate + H(+)</text>
        <dbReference type="Rhea" id="RHEA:12068"/>
        <dbReference type="Rhea" id="RHEA-COMP:9685"/>
        <dbReference type="Rhea" id="RHEA-COMP:9690"/>
        <dbReference type="ChEBI" id="CHEBI:15378"/>
        <dbReference type="ChEBI" id="CHEBI:29999"/>
        <dbReference type="ChEBI" id="CHEBI:57287"/>
        <dbReference type="ChEBI" id="CHEBI:58343"/>
        <dbReference type="ChEBI" id="CHEBI:64479"/>
        <dbReference type="EC" id="2.7.8.7"/>
    </reaction>
</comment>
<keyword evidence="2 8" id="KW-0808">Transferase</keyword>
<comment type="function">
    <text evidence="8">Transfers the 4'-phosphopantetheine moiety from coenzyme A to a Ser of acyl-carrier-protein.</text>
</comment>
<dbReference type="AlphaFoldDB" id="A0A2S9GY17"/>
<dbReference type="HAMAP" id="MF_00101">
    <property type="entry name" value="AcpS"/>
    <property type="match status" value="1"/>
</dbReference>
<dbReference type="NCBIfam" id="TIGR00556">
    <property type="entry name" value="pantethn_trn"/>
    <property type="match status" value="1"/>
</dbReference>
<dbReference type="InterPro" id="IPR008278">
    <property type="entry name" value="4-PPantetheinyl_Trfase_dom"/>
</dbReference>
<dbReference type="NCBIfam" id="TIGR00516">
    <property type="entry name" value="acpS"/>
    <property type="match status" value="1"/>
</dbReference>
<comment type="caution">
    <text evidence="10">The sequence shown here is derived from an EMBL/GenBank/DDBJ whole genome shotgun (WGS) entry which is preliminary data.</text>
</comment>
<evidence type="ECO:0000313" key="10">
    <source>
        <dbReference type="EMBL" id="PRC92612.1"/>
    </source>
</evidence>
<dbReference type="GO" id="GO:0000287">
    <property type="term" value="F:magnesium ion binding"/>
    <property type="evidence" value="ECO:0007669"/>
    <property type="project" value="UniProtKB-UniRule"/>
</dbReference>
<organism evidence="10 11">
    <name type="scientific">Solimicrobium silvestre</name>
    <dbReference type="NCBI Taxonomy" id="2099400"/>
    <lineage>
        <taxon>Bacteria</taxon>
        <taxon>Pseudomonadati</taxon>
        <taxon>Pseudomonadota</taxon>
        <taxon>Betaproteobacteria</taxon>
        <taxon>Burkholderiales</taxon>
        <taxon>Oxalobacteraceae</taxon>
        <taxon>Solimicrobium</taxon>
    </lineage>
</organism>
<dbReference type="Pfam" id="PF01648">
    <property type="entry name" value="ACPS"/>
    <property type="match status" value="1"/>
</dbReference>
<dbReference type="InterPro" id="IPR037143">
    <property type="entry name" value="4-PPantetheinyl_Trfase_dom_sf"/>
</dbReference>
<dbReference type="Proteomes" id="UP000237839">
    <property type="component" value="Unassembled WGS sequence"/>
</dbReference>
<dbReference type="OrthoDB" id="517356at2"/>
<dbReference type="SUPFAM" id="SSF56214">
    <property type="entry name" value="4'-phosphopantetheinyl transferase"/>
    <property type="match status" value="1"/>
</dbReference>
<keyword evidence="8" id="KW-0963">Cytoplasm</keyword>
<feature type="binding site" evidence="8">
    <location>
        <position position="8"/>
    </location>
    <ligand>
        <name>Mg(2+)</name>
        <dbReference type="ChEBI" id="CHEBI:18420"/>
    </ligand>
</feature>
<name>A0A2S9GY17_9BURK</name>
<gene>
    <name evidence="8" type="primary">acpS</name>
    <name evidence="10" type="ORF">S2091_2667</name>
</gene>